<evidence type="ECO:0000313" key="3">
    <source>
        <dbReference type="Proteomes" id="UP000595662"/>
    </source>
</evidence>
<proteinExistence type="predicted"/>
<accession>A0A7T6XL40</accession>
<protein>
    <submittedName>
        <fullName evidence="2">Uncharacterized protein</fullName>
    </submittedName>
</protein>
<feature type="region of interest" description="Disordered" evidence="1">
    <location>
        <begin position="190"/>
        <end position="215"/>
    </location>
</feature>
<sequence length="215" mass="25075">MHPDVKRAAIQNFKATRNEFVVELEKFSGGDPGGRLVPQIQTYLRQLFNTISMWTLIRKDSDQQGKCFEKKCENLMVLTDEISASTNFFATYTFDGIADITEPVLMKMFDMLAMQVGSLTLHGWSDEDDESVQNARMAEQEQHRWEKKVLGEDDERCEILRHLWGRFYYKDQDCDCRQCMDFYLPTREPTPSPSLPPIILEDSESEWYSSLSEEE</sequence>
<gene>
    <name evidence="2" type="ORF">Pdw03_7059</name>
</gene>
<dbReference type="RefSeq" id="XP_014534277.1">
    <property type="nucleotide sequence ID" value="XM_014678791.1"/>
</dbReference>
<dbReference type="AlphaFoldDB" id="A0A7T6XL40"/>
<organism evidence="2 3">
    <name type="scientific">Penicillium digitatum</name>
    <name type="common">Green mold</name>
    <dbReference type="NCBI Taxonomy" id="36651"/>
    <lineage>
        <taxon>Eukaryota</taxon>
        <taxon>Fungi</taxon>
        <taxon>Dikarya</taxon>
        <taxon>Ascomycota</taxon>
        <taxon>Pezizomycotina</taxon>
        <taxon>Eurotiomycetes</taxon>
        <taxon>Eurotiomycetidae</taxon>
        <taxon>Eurotiales</taxon>
        <taxon>Aspergillaceae</taxon>
        <taxon>Penicillium</taxon>
    </lineage>
</organism>
<dbReference type="VEuPathDB" id="FungiDB:PDIP_52830"/>
<dbReference type="OMA" id="QGKCFEK"/>
<dbReference type="KEGG" id="pdp:PDIP_52830"/>
<dbReference type="GeneID" id="26233600"/>
<name>A0A7T6XL40_PENDI</name>
<dbReference type="EMBL" id="CP060775">
    <property type="protein sequence ID" value="QQK43158.1"/>
    <property type="molecule type" value="Genomic_DNA"/>
</dbReference>
<evidence type="ECO:0000256" key="1">
    <source>
        <dbReference type="SAM" id="MobiDB-lite"/>
    </source>
</evidence>
<evidence type="ECO:0000313" key="2">
    <source>
        <dbReference type="EMBL" id="QQK43158.1"/>
    </source>
</evidence>
<reference evidence="2 3" key="1">
    <citation type="submission" date="2020-08" db="EMBL/GenBank/DDBJ databases">
        <title>The completed genome sequence of the pathogenic ascomycete fungus Penicillium digitatum.</title>
        <authorList>
            <person name="Wang M."/>
        </authorList>
    </citation>
    <scope>NUCLEOTIDE SEQUENCE [LARGE SCALE GENOMIC DNA]</scope>
    <source>
        <strain evidence="2 3">PdW03</strain>
    </source>
</reference>
<dbReference type="Proteomes" id="UP000595662">
    <property type="component" value="Chromosome 2"/>
</dbReference>
<feature type="compositionally biased region" description="Low complexity" evidence="1">
    <location>
        <begin position="206"/>
        <end position="215"/>
    </location>
</feature>